<evidence type="ECO:0000256" key="1">
    <source>
        <dbReference type="SAM" id="MobiDB-lite"/>
    </source>
</evidence>
<dbReference type="Proteomes" id="UP001187471">
    <property type="component" value="Unassembled WGS sequence"/>
</dbReference>
<evidence type="ECO:0000313" key="2">
    <source>
        <dbReference type="EMBL" id="KAK2987018.1"/>
    </source>
</evidence>
<feature type="non-terminal residue" evidence="2">
    <location>
        <position position="1"/>
    </location>
</feature>
<evidence type="ECO:0008006" key="4">
    <source>
        <dbReference type="Google" id="ProtNLM"/>
    </source>
</evidence>
<dbReference type="GO" id="GO:0007076">
    <property type="term" value="P:mitotic chromosome condensation"/>
    <property type="evidence" value="ECO:0007669"/>
    <property type="project" value="InterPro"/>
</dbReference>
<feature type="region of interest" description="Disordered" evidence="1">
    <location>
        <begin position="1"/>
        <end position="32"/>
    </location>
</feature>
<accession>A0AA88RCU7</accession>
<feature type="region of interest" description="Disordered" evidence="1">
    <location>
        <begin position="322"/>
        <end position="341"/>
    </location>
</feature>
<dbReference type="GO" id="GO:0003682">
    <property type="term" value="F:chromatin binding"/>
    <property type="evidence" value="ECO:0007669"/>
    <property type="project" value="TreeGrafter"/>
</dbReference>
<reference evidence="2" key="1">
    <citation type="submission" date="2022-12" db="EMBL/GenBank/DDBJ databases">
        <title>Draft genome assemblies for two species of Escallonia (Escalloniales).</title>
        <authorList>
            <person name="Chanderbali A."/>
            <person name="Dervinis C."/>
            <person name="Anghel I."/>
            <person name="Soltis D."/>
            <person name="Soltis P."/>
            <person name="Zapata F."/>
        </authorList>
    </citation>
    <scope>NUCLEOTIDE SEQUENCE</scope>
    <source>
        <strain evidence="2">UCBG92.1500</strain>
        <tissue evidence="2">Leaf</tissue>
    </source>
</reference>
<feature type="region of interest" description="Disordered" evidence="1">
    <location>
        <begin position="125"/>
        <end position="145"/>
    </location>
</feature>
<feature type="compositionally biased region" description="Polar residues" evidence="1">
    <location>
        <begin position="322"/>
        <end position="336"/>
    </location>
</feature>
<evidence type="ECO:0000313" key="3">
    <source>
        <dbReference type="Proteomes" id="UP001187471"/>
    </source>
</evidence>
<proteinExistence type="predicted"/>
<sequence length="484" mass="54028">MTEILSPKPSKQRPPTATRLQTSTSPFFLGSNDDQLERDQARAARAAAAVRRKALATPPPTPFEPCLQREQIVELFQNCIKLASENASCTLEAGVKIYSLRVDSVHSEAYKVLGLLIRASGDDKEDTMVEGNNTNNGPDEGLSKKGLERKISPLSTLEPSFESLNVKKFDVAYLVDPFYHQTSAQFDEVGAKGLLLYNLGVYGGCRVLFDSLEHPKKCISCSTENLKPAVIDLSFVKEGIEQMVRNMRGKNEISPTLKEIVCQFGQSNQRQSYATDEDKRFRGETGAVGGSCDLLDENFCGNLEAGDSDHEKASTLDESFTYQDTTFPSHNEGSSRNGDRRGKIYGTYVRSFYMYRRIIPLHPTSMIRIEDPKILASFRVKGHVSLQNKMYGQALTIGSTGRIRVGPEEISTAESRNGRKKPPQVDIDFTKSLDQKVPDIFAPPKNPKLLLLPDKRLPWESILPEDCHFQPEDLIKLFLLPNIM</sequence>
<dbReference type="PANTHER" id="PTHR13108">
    <property type="entry name" value="CONDENSIN COMPLEX SUBUNIT 2"/>
    <property type="match status" value="1"/>
</dbReference>
<dbReference type="PANTHER" id="PTHR13108:SF10">
    <property type="entry name" value="CONDENSIN COMPLEX SUBUNIT 2"/>
    <property type="match status" value="1"/>
</dbReference>
<dbReference type="AlphaFoldDB" id="A0AA88RCU7"/>
<dbReference type="EMBL" id="JAVXUO010001018">
    <property type="protein sequence ID" value="KAK2987018.1"/>
    <property type="molecule type" value="Genomic_DNA"/>
</dbReference>
<organism evidence="2 3">
    <name type="scientific">Escallonia rubra</name>
    <dbReference type="NCBI Taxonomy" id="112253"/>
    <lineage>
        <taxon>Eukaryota</taxon>
        <taxon>Viridiplantae</taxon>
        <taxon>Streptophyta</taxon>
        <taxon>Embryophyta</taxon>
        <taxon>Tracheophyta</taxon>
        <taxon>Spermatophyta</taxon>
        <taxon>Magnoliopsida</taxon>
        <taxon>eudicotyledons</taxon>
        <taxon>Gunneridae</taxon>
        <taxon>Pentapetalae</taxon>
        <taxon>asterids</taxon>
        <taxon>campanulids</taxon>
        <taxon>Escalloniales</taxon>
        <taxon>Escalloniaceae</taxon>
        <taxon>Escallonia</taxon>
    </lineage>
</organism>
<dbReference type="GO" id="GO:0000796">
    <property type="term" value="C:condensin complex"/>
    <property type="evidence" value="ECO:0007669"/>
    <property type="project" value="InterPro"/>
</dbReference>
<dbReference type="Pfam" id="PF05786">
    <property type="entry name" value="Cnd2"/>
    <property type="match status" value="1"/>
</dbReference>
<comment type="caution">
    <text evidence="2">The sequence shown here is derived from an EMBL/GenBank/DDBJ whole genome shotgun (WGS) entry which is preliminary data.</text>
</comment>
<keyword evidence="3" id="KW-1185">Reference proteome</keyword>
<gene>
    <name evidence="2" type="ORF">RJ640_004744</name>
</gene>
<feature type="compositionally biased region" description="Polar residues" evidence="1">
    <location>
        <begin position="13"/>
        <end position="26"/>
    </location>
</feature>
<protein>
    <recommendedName>
        <fullName evidence="4">Condensin complex subunit 2</fullName>
    </recommendedName>
</protein>
<name>A0AA88RCU7_9ASTE</name>
<dbReference type="InterPro" id="IPR022816">
    <property type="entry name" value="Condensin_barren_su2"/>
</dbReference>